<evidence type="ECO:0000256" key="9">
    <source>
        <dbReference type="ARBA" id="ARBA00023299"/>
    </source>
</evidence>
<dbReference type="InterPro" id="IPR023214">
    <property type="entry name" value="HAD_sf"/>
</dbReference>
<dbReference type="WBParaSite" id="HNAJ_0000535001-mRNA-1">
    <property type="protein sequence ID" value="HNAJ_0000535001-mRNA-1"/>
    <property type="gene ID" value="HNAJ_0000535001"/>
</dbReference>
<dbReference type="EC" id="3.1.3.3" evidence="3"/>
<dbReference type="AlphaFoldDB" id="A0A0R3TE61"/>
<dbReference type="PANTHER" id="PTHR43344">
    <property type="entry name" value="PHOSPHOSERINE PHOSPHATASE"/>
    <property type="match status" value="1"/>
</dbReference>
<evidence type="ECO:0000313" key="12">
    <source>
        <dbReference type="WBParaSite" id="HNAJ_0000535001-mRNA-1"/>
    </source>
</evidence>
<evidence type="ECO:0000256" key="6">
    <source>
        <dbReference type="ARBA" id="ARBA00022723"/>
    </source>
</evidence>
<protein>
    <recommendedName>
        <fullName evidence="4">Phosphoserine phosphatase</fullName>
        <ecNumber evidence="3">3.1.3.3</ecNumber>
    </recommendedName>
</protein>
<keyword evidence="6" id="KW-0479">Metal-binding</keyword>
<evidence type="ECO:0000313" key="10">
    <source>
        <dbReference type="EMBL" id="VDO01208.1"/>
    </source>
</evidence>
<reference evidence="10 11" key="2">
    <citation type="submission" date="2018-11" db="EMBL/GenBank/DDBJ databases">
        <authorList>
            <consortium name="Pathogen Informatics"/>
        </authorList>
    </citation>
    <scope>NUCLEOTIDE SEQUENCE [LARGE SCALE GENOMIC DNA]</scope>
</reference>
<evidence type="ECO:0000256" key="7">
    <source>
        <dbReference type="ARBA" id="ARBA00022801"/>
    </source>
</evidence>
<dbReference type="InterPro" id="IPR050582">
    <property type="entry name" value="HAD-like_SerB"/>
</dbReference>
<dbReference type="OrthoDB" id="27226at2759"/>
<evidence type="ECO:0000256" key="1">
    <source>
        <dbReference type="ARBA" id="ARBA00001946"/>
    </source>
</evidence>
<dbReference type="STRING" id="102285.A0A0R3TE61"/>
<dbReference type="Proteomes" id="UP000278807">
    <property type="component" value="Unassembled WGS sequence"/>
</dbReference>
<gene>
    <name evidence="10" type="ORF">HNAJ_LOCUS5348</name>
</gene>
<organism evidence="12">
    <name type="scientific">Rodentolepis nana</name>
    <name type="common">Dwarf tapeworm</name>
    <name type="synonym">Hymenolepis nana</name>
    <dbReference type="NCBI Taxonomy" id="102285"/>
    <lineage>
        <taxon>Eukaryota</taxon>
        <taxon>Metazoa</taxon>
        <taxon>Spiralia</taxon>
        <taxon>Lophotrochozoa</taxon>
        <taxon>Platyhelminthes</taxon>
        <taxon>Cestoda</taxon>
        <taxon>Eucestoda</taxon>
        <taxon>Cyclophyllidea</taxon>
        <taxon>Hymenolepididae</taxon>
        <taxon>Rodentolepis</taxon>
    </lineage>
</organism>
<keyword evidence="8" id="KW-0460">Magnesium</keyword>
<evidence type="ECO:0000256" key="3">
    <source>
        <dbReference type="ARBA" id="ARBA00012640"/>
    </source>
</evidence>
<accession>A0A0R3TE61</accession>
<evidence type="ECO:0000313" key="11">
    <source>
        <dbReference type="Proteomes" id="UP000278807"/>
    </source>
</evidence>
<evidence type="ECO:0000256" key="8">
    <source>
        <dbReference type="ARBA" id="ARBA00022842"/>
    </source>
</evidence>
<evidence type="ECO:0000256" key="5">
    <source>
        <dbReference type="ARBA" id="ARBA00022605"/>
    </source>
</evidence>
<dbReference type="GO" id="GO:0000287">
    <property type="term" value="F:magnesium ion binding"/>
    <property type="evidence" value="ECO:0007669"/>
    <property type="project" value="TreeGrafter"/>
</dbReference>
<dbReference type="SUPFAM" id="SSF56784">
    <property type="entry name" value="HAD-like"/>
    <property type="match status" value="1"/>
</dbReference>
<sequence length="182" mass="20159">MYGKMSSEEALGRQLKEIGLTKGILKAFLDYYSVKLTDGIERLVASLRASNIDIYLISGDIFDLVIKVAKRLGIPEDHVYANHLIYDAYGAVVDFDRNLPISRSTGKAEVVASLKSKLSPDNGVLVIGPRVTDAVAFPPADTFIGFGGIYEIQKVKDCAKYYFYSMDEIHKFLKNSALIRSP</sequence>
<dbReference type="Gene3D" id="3.40.50.1000">
    <property type="entry name" value="HAD superfamily/HAD-like"/>
    <property type="match status" value="1"/>
</dbReference>
<keyword evidence="9" id="KW-0718">Serine biosynthesis</keyword>
<evidence type="ECO:0000256" key="2">
    <source>
        <dbReference type="ARBA" id="ARBA00005135"/>
    </source>
</evidence>
<dbReference type="GO" id="GO:0005737">
    <property type="term" value="C:cytoplasm"/>
    <property type="evidence" value="ECO:0007669"/>
    <property type="project" value="TreeGrafter"/>
</dbReference>
<dbReference type="GO" id="GO:0006564">
    <property type="term" value="P:L-serine biosynthetic process"/>
    <property type="evidence" value="ECO:0007669"/>
    <property type="project" value="UniProtKB-KW"/>
</dbReference>
<keyword evidence="11" id="KW-1185">Reference proteome</keyword>
<dbReference type="InterPro" id="IPR036412">
    <property type="entry name" value="HAD-like_sf"/>
</dbReference>
<keyword evidence="7" id="KW-0378">Hydrolase</keyword>
<comment type="cofactor">
    <cofactor evidence="1">
        <name>Mg(2+)</name>
        <dbReference type="ChEBI" id="CHEBI:18420"/>
    </cofactor>
</comment>
<evidence type="ECO:0000256" key="4">
    <source>
        <dbReference type="ARBA" id="ARBA00015196"/>
    </source>
</evidence>
<comment type="pathway">
    <text evidence="2">Amino-acid biosynthesis; L-serine biosynthesis; L-serine from 3-phospho-D-glycerate: step 3/3.</text>
</comment>
<reference evidence="12" key="1">
    <citation type="submission" date="2017-02" db="UniProtKB">
        <authorList>
            <consortium name="WormBaseParasite"/>
        </authorList>
    </citation>
    <scope>IDENTIFICATION</scope>
</reference>
<keyword evidence="5" id="KW-0028">Amino-acid biosynthesis</keyword>
<dbReference type="GO" id="GO:0036424">
    <property type="term" value="F:L-phosphoserine phosphatase activity"/>
    <property type="evidence" value="ECO:0007669"/>
    <property type="project" value="TreeGrafter"/>
</dbReference>
<name>A0A0R3TE61_RODNA</name>
<proteinExistence type="predicted"/>
<dbReference type="EMBL" id="UZAE01004468">
    <property type="protein sequence ID" value="VDO01208.1"/>
    <property type="molecule type" value="Genomic_DNA"/>
</dbReference>
<dbReference type="PANTHER" id="PTHR43344:SF2">
    <property type="entry name" value="PHOSPHOSERINE PHOSPHATASE"/>
    <property type="match status" value="1"/>
</dbReference>